<evidence type="ECO:0000256" key="4">
    <source>
        <dbReference type="ARBA" id="ARBA00023002"/>
    </source>
</evidence>
<dbReference type="Pfam" id="PF00698">
    <property type="entry name" value="Acyl_transf_1"/>
    <property type="match status" value="1"/>
</dbReference>
<dbReference type="InterPro" id="IPR014043">
    <property type="entry name" value="Acyl_transferase_dom"/>
</dbReference>
<dbReference type="InterPro" id="IPR020841">
    <property type="entry name" value="PKS_Beta-ketoAc_synthase_dom"/>
</dbReference>
<dbReference type="InterPro" id="IPR006162">
    <property type="entry name" value="Ppantetheine_attach_site"/>
</dbReference>
<name>A0A7C8MPG5_9PEZI</name>
<feature type="active site" description="Proton donor; for dehydratase activity" evidence="8">
    <location>
        <position position="1228"/>
    </location>
</feature>
<dbReference type="Pfam" id="PF04082">
    <property type="entry name" value="Fungal_trans"/>
    <property type="match status" value="1"/>
</dbReference>
<feature type="domain" description="Ketosynthase family 3 (KS3)" evidence="10">
    <location>
        <begin position="48"/>
        <end position="509"/>
    </location>
</feature>
<reference evidence="12 13" key="1">
    <citation type="submission" date="2019-12" db="EMBL/GenBank/DDBJ databases">
        <title>Draft genome sequence of the ascomycete Xylaria multiplex DSM 110363.</title>
        <authorList>
            <person name="Buettner E."/>
            <person name="Kellner H."/>
        </authorList>
    </citation>
    <scope>NUCLEOTIDE SEQUENCE [LARGE SCALE GENOMIC DNA]</scope>
    <source>
        <strain evidence="12 13">DSM 110363</strain>
    </source>
</reference>
<dbReference type="InterPro" id="IPR042104">
    <property type="entry name" value="PKS_dehydratase_sf"/>
</dbReference>
<dbReference type="Pfam" id="PF16197">
    <property type="entry name" value="KAsynt_C_assoc"/>
    <property type="match status" value="1"/>
</dbReference>
<dbReference type="GO" id="GO:0003677">
    <property type="term" value="F:DNA binding"/>
    <property type="evidence" value="ECO:0007669"/>
    <property type="project" value="InterPro"/>
</dbReference>
<proteinExistence type="predicted"/>
<dbReference type="InterPro" id="IPR049552">
    <property type="entry name" value="PKS_DH_N"/>
</dbReference>
<dbReference type="InterPro" id="IPR057326">
    <property type="entry name" value="KR_dom"/>
</dbReference>
<feature type="compositionally biased region" description="Polar residues" evidence="9">
    <location>
        <begin position="9"/>
        <end position="19"/>
    </location>
</feature>
<feature type="active site" description="Proton acceptor; for dehydratase activity" evidence="8">
    <location>
        <position position="1046"/>
    </location>
</feature>
<dbReference type="SUPFAM" id="SSF51735">
    <property type="entry name" value="NAD(P)-binding Rossmann-fold domains"/>
    <property type="match status" value="2"/>
</dbReference>
<dbReference type="InterPro" id="IPR011032">
    <property type="entry name" value="GroES-like_sf"/>
</dbReference>
<keyword evidence="4" id="KW-0560">Oxidoreductase</keyword>
<dbReference type="Pfam" id="PF08659">
    <property type="entry name" value="KR"/>
    <property type="match status" value="1"/>
</dbReference>
<dbReference type="InParanoid" id="A0A7C8MPG5"/>
<dbReference type="SUPFAM" id="SSF52151">
    <property type="entry name" value="FabD/lysophospholipase-like"/>
    <property type="match status" value="1"/>
</dbReference>
<dbReference type="GO" id="GO:0006351">
    <property type="term" value="P:DNA-templated transcription"/>
    <property type="evidence" value="ECO:0007669"/>
    <property type="project" value="InterPro"/>
</dbReference>
<feature type="region of interest" description="N-terminal hotdog fold" evidence="8">
    <location>
        <begin position="1014"/>
        <end position="1152"/>
    </location>
</feature>
<dbReference type="InterPro" id="IPR013968">
    <property type="entry name" value="PKS_KR"/>
</dbReference>
<evidence type="ECO:0000256" key="1">
    <source>
        <dbReference type="ARBA" id="ARBA00022450"/>
    </source>
</evidence>
<dbReference type="InterPro" id="IPR020807">
    <property type="entry name" value="PKS_DH"/>
</dbReference>
<dbReference type="InterPro" id="IPR014030">
    <property type="entry name" value="Ketoacyl_synth_N"/>
</dbReference>
<dbReference type="InterPro" id="IPR016035">
    <property type="entry name" value="Acyl_Trfase/lysoPLipase"/>
</dbReference>
<dbReference type="SMART" id="SM00822">
    <property type="entry name" value="PKS_KR"/>
    <property type="match status" value="1"/>
</dbReference>
<dbReference type="PANTHER" id="PTHR43775">
    <property type="entry name" value="FATTY ACID SYNTHASE"/>
    <property type="match status" value="1"/>
</dbReference>
<accession>A0A7C8MPG5</accession>
<evidence type="ECO:0000259" key="10">
    <source>
        <dbReference type="PROSITE" id="PS52004"/>
    </source>
</evidence>
<dbReference type="Gene3D" id="3.90.180.10">
    <property type="entry name" value="Medium-chain alcohol dehydrogenases, catalytic domain"/>
    <property type="match status" value="1"/>
</dbReference>
<gene>
    <name evidence="12" type="ORF">GQX73_g7372</name>
</gene>
<dbReference type="GO" id="GO:0044550">
    <property type="term" value="P:secondary metabolite biosynthetic process"/>
    <property type="evidence" value="ECO:0007669"/>
    <property type="project" value="TreeGrafter"/>
</dbReference>
<dbReference type="InterPro" id="IPR007219">
    <property type="entry name" value="XnlR_reg_dom"/>
</dbReference>
<evidence type="ECO:0000256" key="5">
    <source>
        <dbReference type="ARBA" id="ARBA00023242"/>
    </source>
</evidence>
<dbReference type="SMART" id="SM00825">
    <property type="entry name" value="PKS_KS"/>
    <property type="match status" value="1"/>
</dbReference>
<dbReference type="GO" id="GO:0006633">
    <property type="term" value="P:fatty acid biosynthetic process"/>
    <property type="evidence" value="ECO:0007669"/>
    <property type="project" value="TreeGrafter"/>
</dbReference>
<evidence type="ECO:0000256" key="8">
    <source>
        <dbReference type="PROSITE-ProRule" id="PRU01363"/>
    </source>
</evidence>
<dbReference type="InterPro" id="IPR049551">
    <property type="entry name" value="PKS_DH_C"/>
</dbReference>
<dbReference type="InterPro" id="IPR014031">
    <property type="entry name" value="Ketoacyl_synth_C"/>
</dbReference>
<evidence type="ECO:0000256" key="7">
    <source>
        <dbReference type="ARBA" id="ARBA00023315"/>
    </source>
</evidence>
<evidence type="ECO:0000256" key="6">
    <source>
        <dbReference type="ARBA" id="ARBA00023268"/>
    </source>
</evidence>
<dbReference type="CDD" id="cd12148">
    <property type="entry name" value="fungal_TF_MHR"/>
    <property type="match status" value="1"/>
</dbReference>
<feature type="region of interest" description="C-terminal hotdog fold" evidence="8">
    <location>
        <begin position="1163"/>
        <end position="1318"/>
    </location>
</feature>
<dbReference type="PROSITE" id="PS52004">
    <property type="entry name" value="KS3_2"/>
    <property type="match status" value="1"/>
</dbReference>
<keyword evidence="3" id="KW-0808">Transferase</keyword>
<dbReference type="InterPro" id="IPR036291">
    <property type="entry name" value="NAD(P)-bd_dom_sf"/>
</dbReference>
<dbReference type="PANTHER" id="PTHR43775:SF50">
    <property type="entry name" value="HIGHLY REDUCING POLYKETIDE SYNTHASE SRDA"/>
    <property type="match status" value="1"/>
</dbReference>
<dbReference type="InterPro" id="IPR020843">
    <property type="entry name" value="ER"/>
</dbReference>
<keyword evidence="1" id="KW-0596">Phosphopantetheine</keyword>
<dbReference type="InterPro" id="IPR013154">
    <property type="entry name" value="ADH-like_N"/>
</dbReference>
<dbReference type="SMART" id="SM00829">
    <property type="entry name" value="PKS_ER"/>
    <property type="match status" value="1"/>
</dbReference>
<comment type="caution">
    <text evidence="12">The sequence shown here is derived from an EMBL/GenBank/DDBJ whole genome shotgun (WGS) entry which is preliminary data.</text>
</comment>
<dbReference type="Gene3D" id="3.40.50.720">
    <property type="entry name" value="NAD(P)-binding Rossmann-like Domain"/>
    <property type="match status" value="2"/>
</dbReference>
<feature type="region of interest" description="Disordered" evidence="9">
    <location>
        <begin position="1"/>
        <end position="20"/>
    </location>
</feature>
<keyword evidence="5" id="KW-0539">Nucleus</keyword>
<dbReference type="Pfam" id="PF00109">
    <property type="entry name" value="ketoacyl-synt"/>
    <property type="match status" value="1"/>
</dbReference>
<feature type="domain" description="PKS/mFAS DH" evidence="11">
    <location>
        <begin position="1014"/>
        <end position="1318"/>
    </location>
</feature>
<dbReference type="GO" id="GO:0004312">
    <property type="term" value="F:fatty acid synthase activity"/>
    <property type="evidence" value="ECO:0007669"/>
    <property type="project" value="TreeGrafter"/>
</dbReference>
<keyword evidence="7" id="KW-0012">Acyltransferase</keyword>
<dbReference type="SUPFAM" id="SSF50129">
    <property type="entry name" value="GroES-like"/>
    <property type="match status" value="1"/>
</dbReference>
<dbReference type="Pfam" id="PF21089">
    <property type="entry name" value="PKS_DH_N"/>
    <property type="match status" value="1"/>
</dbReference>
<evidence type="ECO:0008006" key="14">
    <source>
        <dbReference type="Google" id="ProtNLM"/>
    </source>
</evidence>
<dbReference type="InterPro" id="IPR001227">
    <property type="entry name" value="Ac_transferase_dom_sf"/>
</dbReference>
<keyword evidence="6" id="KW-0511">Multifunctional enzyme</keyword>
<dbReference type="SMART" id="SM00827">
    <property type="entry name" value="PKS_AT"/>
    <property type="match status" value="1"/>
</dbReference>
<evidence type="ECO:0000256" key="3">
    <source>
        <dbReference type="ARBA" id="ARBA00022679"/>
    </source>
</evidence>
<protein>
    <recommendedName>
        <fullName evidence="14">Carrier domain-containing protein</fullName>
    </recommendedName>
</protein>
<evidence type="ECO:0000256" key="2">
    <source>
        <dbReference type="ARBA" id="ARBA00022553"/>
    </source>
</evidence>
<dbReference type="InterPro" id="IPR049900">
    <property type="entry name" value="PKS_mFAS_DH"/>
</dbReference>
<evidence type="ECO:0000313" key="13">
    <source>
        <dbReference type="Proteomes" id="UP000481858"/>
    </source>
</evidence>
<evidence type="ECO:0000313" key="12">
    <source>
        <dbReference type="EMBL" id="KAF2966211.1"/>
    </source>
</evidence>
<dbReference type="Gene3D" id="3.40.366.10">
    <property type="entry name" value="Malonyl-Coenzyme A Acyl Carrier Protein, domain 2"/>
    <property type="match status" value="1"/>
</dbReference>
<keyword evidence="13" id="KW-1185">Reference proteome</keyword>
<dbReference type="GO" id="GO:0016491">
    <property type="term" value="F:oxidoreductase activity"/>
    <property type="evidence" value="ECO:0007669"/>
    <property type="project" value="UniProtKB-KW"/>
</dbReference>
<sequence length="2965" mass="325446">MPGLITRLRTPSSSSSENTVDYGDSFGIINNDYPAISYPGYAEKPLEEQLEPIAVVGCRLPGDVSSPSQFWDMLMNKRTGNTPKVPHSRFNIDAHYHKNNDRPGSFGVLGGYFLNDDLSQFDPGLFGITPIEAMWMDPQQRKLLEVVYEALESGGISLEAISGTRTAVFAASFTADWQQMSFKEHSFRHSLSATGVDPGIISNRISHVFNLNGPSITCNTACSSSVYALHNACNALRNKEAEGAIVGGVNLIITVDQHMNTAKLGVLSPTSTCYTFDERANGYGRADAVGAVYLKRLSDAIRDGDPVRGVIRTSAVNSNGRVAAVGITHPNREGQADVISHAYKRGGDLDPRLTGYFECHGTGTAIGDPLEVHAGAVIPLMSDKNNLRFTSTVMIFVDLKLYNAVSLAMNQERQSTEKPLWIGAVKTSIGHSEAASGISALIKAILIVERGMIPPTRGLVNPNPKIKWAEWKVRVNSEPVLFPSTLPVRRVSINSFGYGGTNAHVVVEGADSLLRHGQAIKYADRNGHQKVRAPRRAFQRKRPFLLPFSAHDKPTLKRNIEAHGRVVGSYNLLDLSYTLANRRSVLQSKAFAVASHVTIGQVFENTAASFNFAEHQNPPTLGFVFTGQGSQWARMGAELMKYYPSFLRSIRILDLALEDLPDAPDWSIEDVLLEDAQTSHVNEASHSQPLCTAIQIALVQLLEYWGVRPVVTVGHSSGEIGAAYAAGLISAKEAIVVAYYRGKVVQNIKSTGSMLAVGLGIEAVEQYLTDFRGKVVVGCHNSPSSVTLSGDGDALEAVKANLDAKGIFTRAVKTGKAYHSHHMALVSEEYEKLVRGAKATTSFGSPIPTDARMVSSVTNKVLTGMTILDEAYWSTNLRSPVLFNQAIQTILTQETLSRVDLLIEIGPHSAMSGPIKQIKAELKADKLNYLPTLVRGKDCAVQLLTLAGHLFLHGYPIDMKRVTTVEESLPSSKVASTSGSIIVDLPPYQWNYAKPFWAESRASREQRLPKFPRHDVLGQLVIGSSLAEPTWRNILRARDLPWLKDHCLGGEWVFPAAGYFAMAIEAITQLNEISSQPVEIEGYVIRDVSIRKALVTPDNDDGIEVMFNIRPSVHDELSSAATWWDFSVSSIDETDNKRQHAAGSISINTCPRRKLPRHPPAFPQRASGMAWNEALRDVGFDYGPTFQDMDNIQFDGKCYEARCTTNIKQQVDESLGESRYVLHPASVDSTLQLSIAAIYAGRTNAMDCGVVPIQIEEVAIWPPTEQQIKAQKATAYAWVDRRGYRAFENSVQMTAEDGGMVMEITNVRTTSYEAAVPQRAQNALQDAPYGEMSWQLDFDSLDASDIQELPDLTQLALFKSPSSRIVEFGCHYALHVLRNCPNTSYTILATSDEDFETFTSSVKEYSGAKVVKFFTDQDHEAQSLKQNSYDILIVSGAKPLEIATLSQLRGILKDGARTFWDSLNIRPTLQEAGFNFCEPVLEGNSGVALGRVSSSPQKDSQVTTNGAQHTAQLIYRSSPSHIVGKVKSALEVLGWNITTCNIKDSIDTSISEHVILFTDFEGPLLFTLTEDEFLAIQNIVTTSSLIWVTPGALLDGKQPEFDITSGLIRSITSEQASIDIRRLAIDVDTNTTDQIVASIVRLAQKQMLNGESPEREFCVSHGKTYISRLVRNSRLNSIASSSSAAEPVDFTPEMRISGTVSKGKVIFQQQAPHNDTKPGHVEVHVQCAALTKDGVRVIAEADYPTTFSHAIGGVVKSVGPSTTSFKVGDRVIGFNPSRFDNHQQVPATMLHKIQAEDDIKTIVSLLLPFTEALYGLKTLARLRAGENLLILHGTGASGTAAVKIAQCMNANIYVVAVTEEDVEFLCGRLGLDRENVIKAGHDLPRDKIGNLTANHGIDVIFSSAYVARHASREAWRCIAPLGRFIDAGRKDVLSRSTIDTVPVQRGASYMPFDVIEMCKARPEVLSDLAGDILQMFRRGSITAPGTVLQTNISDLNSAVSNFSISFAAAQAVIQYETAESAIPVIPAKAPLRFSPEHTYFLVGCLGGIGRSLTAWMMEFGARRFTFLSRSGTDSESAAKLVRDIKAKGATVQVVRGDATSKADVVRAIREVPSKYPIKGVIHAAMVLRDGLFHSMTFENWKRSVEPKVLGAMNLHSALADTNLDFFIMTSSVSGILGTPGQSNYAAANSYLDALARYRTARGMVATSLILPMVLGVGVVAENTRLEESLKSKGMYGIDEEHLLQSFEVAVSSRQLEHIPSHIVVGLDPTKLQKSLGTGVESGSFWLDDIRFSHVIHDIKISKDDASTSAGAQSILTTIRNSSSLEEAVAAVIEHFIGKLARMLMMSPEDFDPDNKSISSYGIDSMVGAELRSWIFKEYRLDIVFQQLLGSTFTLTDKDIEQAEARLASGPPALNTAPYGAQIPDAVMPNVPSFNMEFTNQDHFSFGNEGIPCLTGSEIDQSVPAGTSAPQTDSNDLFTKEPPDFQFDGMDSVTTTDPLRLSLAQDGPDADNVCQEYSPSECSDGEIFATPELLQLVISTLCSSFFNVFHPVMPIINRSRFERQLVEDPSSVQLQALSYAMGALGALAFSELGIPLETCYHQARHLLDLCERQEDTAKFADIRLVQACIFLSLYEFRRPNPARAWVTLGRAIRLGQVISLDTSENYTDSSFRSGQFNPLIPSSDPEEVEERRRTFWLLYLLDGHTIMRTNLSPFFHGRQISIPLPSALSLTPTTEGCNMPTLEQAFETQEATNLSAFAGNIMVVSIYRRCLDHMTSWTQVSSYPFWDTYYRIDSMIAHCRDNLFVENLCFDSHKADRPLSIILRVNLAAVAISLHETAMAKVENEQLPKSLWNEAATKCQSASQEIEEGMRCGMRLGAPESMIIRQSSVFYTWALTKAIAAQAKVLEHHQNITPARINGLRALMKLTRELIAPEHVNLKLLEQVDNKLAETEALRKKRGYQQLSGF</sequence>
<dbReference type="GO" id="GO:0008270">
    <property type="term" value="F:zinc ion binding"/>
    <property type="evidence" value="ECO:0007669"/>
    <property type="project" value="InterPro"/>
</dbReference>
<dbReference type="CDD" id="cd00833">
    <property type="entry name" value="PKS"/>
    <property type="match status" value="1"/>
</dbReference>
<dbReference type="CDD" id="cd05195">
    <property type="entry name" value="enoyl_red"/>
    <property type="match status" value="1"/>
</dbReference>
<dbReference type="InterPro" id="IPR016039">
    <property type="entry name" value="Thiolase-like"/>
</dbReference>
<dbReference type="Pfam" id="PF02801">
    <property type="entry name" value="Ketoacyl-synt_C"/>
    <property type="match status" value="2"/>
</dbReference>
<keyword evidence="2" id="KW-0597">Phosphoprotein</keyword>
<dbReference type="Pfam" id="PF08240">
    <property type="entry name" value="ADH_N"/>
    <property type="match status" value="1"/>
</dbReference>
<evidence type="ECO:0000259" key="11">
    <source>
        <dbReference type="PROSITE" id="PS52019"/>
    </source>
</evidence>
<dbReference type="Pfam" id="PF14765">
    <property type="entry name" value="PS-DH"/>
    <property type="match status" value="1"/>
</dbReference>
<dbReference type="InterPro" id="IPR050091">
    <property type="entry name" value="PKS_NRPS_Biosynth_Enz"/>
</dbReference>
<dbReference type="PROSITE" id="PS52019">
    <property type="entry name" value="PKS_MFAS_DH"/>
    <property type="match status" value="1"/>
</dbReference>
<dbReference type="InterPro" id="IPR016036">
    <property type="entry name" value="Malonyl_transacylase_ACP-bd"/>
</dbReference>
<dbReference type="OrthoDB" id="329835at2759"/>
<dbReference type="SUPFAM" id="SSF53901">
    <property type="entry name" value="Thiolase-like"/>
    <property type="match status" value="1"/>
</dbReference>
<dbReference type="SMART" id="SM00826">
    <property type="entry name" value="PKS_DH"/>
    <property type="match status" value="1"/>
</dbReference>
<dbReference type="SMART" id="SM00906">
    <property type="entry name" value="Fungal_trans"/>
    <property type="match status" value="1"/>
</dbReference>
<dbReference type="PROSITE" id="PS00012">
    <property type="entry name" value="PHOSPHOPANTETHEINE"/>
    <property type="match status" value="1"/>
</dbReference>
<dbReference type="Gene3D" id="3.10.129.110">
    <property type="entry name" value="Polyketide synthase dehydratase"/>
    <property type="match status" value="1"/>
</dbReference>
<dbReference type="SUPFAM" id="SSF55048">
    <property type="entry name" value="Probable ACP-binding domain of malonyl-CoA ACP transacylase"/>
    <property type="match status" value="1"/>
</dbReference>
<evidence type="ECO:0000256" key="9">
    <source>
        <dbReference type="SAM" id="MobiDB-lite"/>
    </source>
</evidence>
<dbReference type="Gene3D" id="3.40.47.10">
    <property type="match status" value="1"/>
</dbReference>
<dbReference type="InterPro" id="IPR032821">
    <property type="entry name" value="PKS_assoc"/>
</dbReference>
<dbReference type="Proteomes" id="UP000481858">
    <property type="component" value="Unassembled WGS sequence"/>
</dbReference>
<organism evidence="12 13">
    <name type="scientific">Xylaria multiplex</name>
    <dbReference type="NCBI Taxonomy" id="323545"/>
    <lineage>
        <taxon>Eukaryota</taxon>
        <taxon>Fungi</taxon>
        <taxon>Dikarya</taxon>
        <taxon>Ascomycota</taxon>
        <taxon>Pezizomycotina</taxon>
        <taxon>Sordariomycetes</taxon>
        <taxon>Xylariomycetidae</taxon>
        <taxon>Xylariales</taxon>
        <taxon>Xylariaceae</taxon>
        <taxon>Xylaria</taxon>
    </lineage>
</organism>
<dbReference type="EMBL" id="WUBL01000095">
    <property type="protein sequence ID" value="KAF2966211.1"/>
    <property type="molecule type" value="Genomic_DNA"/>
</dbReference>